<name>B8CQN0_SHEPW</name>
<protein>
    <recommendedName>
        <fullName evidence="3">Peptidase S24/S26A/S26B/S26C domain-containing protein</fullName>
    </recommendedName>
</protein>
<dbReference type="EMBL" id="CP000472">
    <property type="protein sequence ID" value="ACJ30496.1"/>
    <property type="molecule type" value="Genomic_DNA"/>
</dbReference>
<reference evidence="1 2" key="1">
    <citation type="journal article" date="2008" name="PLoS ONE">
        <title>Environmental adaptation: genomic analysis of the piezotolerant and psychrotolerant deep-sea iron reducing bacterium Shewanella piezotolerans WP3.</title>
        <authorList>
            <person name="Wang F."/>
            <person name="Wang J."/>
            <person name="Jian H."/>
            <person name="Zhang B."/>
            <person name="Li S."/>
            <person name="Wang F."/>
            <person name="Zeng X."/>
            <person name="Gao L."/>
            <person name="Bartlett D.H."/>
            <person name="Yu J."/>
            <person name="Hu S."/>
            <person name="Xiao X."/>
        </authorList>
    </citation>
    <scope>NUCLEOTIDE SEQUENCE [LARGE SCALE GENOMIC DNA]</scope>
    <source>
        <strain evidence="2">WP3 / JCM 13877</strain>
    </source>
</reference>
<evidence type="ECO:0000313" key="2">
    <source>
        <dbReference type="Proteomes" id="UP000000753"/>
    </source>
</evidence>
<dbReference type="OrthoDB" id="6183704at2"/>
<organism evidence="1 2">
    <name type="scientific">Shewanella piezotolerans (strain WP3 / JCM 13877)</name>
    <dbReference type="NCBI Taxonomy" id="225849"/>
    <lineage>
        <taxon>Bacteria</taxon>
        <taxon>Pseudomonadati</taxon>
        <taxon>Pseudomonadota</taxon>
        <taxon>Gammaproteobacteria</taxon>
        <taxon>Alteromonadales</taxon>
        <taxon>Shewanellaceae</taxon>
        <taxon>Shewanella</taxon>
    </lineage>
</organism>
<sequence>MFGFSLNKVVGNSMFPRLKSGNFVLLSEHFDKQALKVGDIIKLLHPRYGYIVKTLVGIDHTGRYWFKGENRDSVGIDEIGPIKASQIKSKVILVVG</sequence>
<dbReference type="InterPro" id="IPR036286">
    <property type="entry name" value="LexA/Signal_pep-like_sf"/>
</dbReference>
<accession>B8CQN0</accession>
<dbReference type="STRING" id="225849.swp_3818"/>
<dbReference type="KEGG" id="swp:swp_3818"/>
<proteinExistence type="predicted"/>
<evidence type="ECO:0000313" key="1">
    <source>
        <dbReference type="EMBL" id="ACJ30496.1"/>
    </source>
</evidence>
<dbReference type="eggNOG" id="COG2932">
    <property type="taxonomic scope" value="Bacteria"/>
</dbReference>
<dbReference type="Gene3D" id="2.10.109.10">
    <property type="entry name" value="Umud Fragment, subunit A"/>
    <property type="match status" value="1"/>
</dbReference>
<gene>
    <name evidence="1" type="ordered locus">swp_3818</name>
</gene>
<dbReference type="Proteomes" id="UP000000753">
    <property type="component" value="Chromosome"/>
</dbReference>
<evidence type="ECO:0008006" key="3">
    <source>
        <dbReference type="Google" id="ProtNLM"/>
    </source>
</evidence>
<dbReference type="CDD" id="cd06462">
    <property type="entry name" value="Peptidase_S24_S26"/>
    <property type="match status" value="1"/>
</dbReference>
<keyword evidence="2" id="KW-1185">Reference proteome</keyword>
<dbReference type="AlphaFoldDB" id="B8CQN0"/>
<dbReference type="HOGENOM" id="CLU_158568_0_0_6"/>
<dbReference type="SUPFAM" id="SSF51306">
    <property type="entry name" value="LexA/Signal peptidase"/>
    <property type="match status" value="1"/>
</dbReference>